<organism evidence="2">
    <name type="scientific">Fusarium oxysporum (strain Fo5176)</name>
    <name type="common">Fusarium vascular wilt</name>
    <dbReference type="NCBI Taxonomy" id="660025"/>
    <lineage>
        <taxon>Eukaryota</taxon>
        <taxon>Fungi</taxon>
        <taxon>Dikarya</taxon>
        <taxon>Ascomycota</taxon>
        <taxon>Pezizomycotina</taxon>
        <taxon>Sordariomycetes</taxon>
        <taxon>Hypocreomycetidae</taxon>
        <taxon>Hypocreales</taxon>
        <taxon>Nectriaceae</taxon>
        <taxon>Fusarium</taxon>
        <taxon>Fusarium oxysporum species complex</taxon>
    </lineage>
</organism>
<reference evidence="2" key="1">
    <citation type="journal article" date="2012" name="Mol. Plant Microbe Interact.">
        <title>A highly conserved effector in Fusarium oxysporum is required for full virulence on Arabidopsis.</title>
        <authorList>
            <person name="Thatcher L.F."/>
            <person name="Gardiner D.M."/>
            <person name="Kazan K."/>
            <person name="Manners J."/>
        </authorList>
    </citation>
    <scope>NUCLEOTIDE SEQUENCE [LARGE SCALE GENOMIC DNA]</scope>
    <source>
        <strain evidence="2">Fo5176</strain>
    </source>
</reference>
<gene>
    <name evidence="2" type="ORF">FOXB_16234</name>
    <name evidence="1" type="ORF">FOXB_16737</name>
</gene>
<feature type="non-terminal residue" evidence="2">
    <location>
        <position position="1"/>
    </location>
</feature>
<evidence type="ECO:0000313" key="1">
    <source>
        <dbReference type="EMBL" id="EGU72754.1"/>
    </source>
</evidence>
<proteinExistence type="predicted"/>
<evidence type="ECO:0000313" key="2">
    <source>
        <dbReference type="EMBL" id="EGU73256.1"/>
    </source>
</evidence>
<protein>
    <submittedName>
        <fullName evidence="2">Uncharacterized protein</fullName>
    </submittedName>
</protein>
<name>F9GC51_FUSOF</name>
<accession>F9GC51</accession>
<dbReference type="EMBL" id="AFQF01004834">
    <property type="protein sequence ID" value="EGU73256.1"/>
    <property type="molecule type" value="Genomic_DNA"/>
</dbReference>
<dbReference type="EMBL" id="AFQF01005561">
    <property type="protein sequence ID" value="EGU72754.1"/>
    <property type="molecule type" value="Genomic_DNA"/>
</dbReference>
<comment type="caution">
    <text evidence="2">The sequence shown here is derived from an EMBL/GenBank/DDBJ whole genome shotgun (WGS) entry which is preliminary data.</text>
</comment>
<sequence>RNRYKQINALGPEP</sequence>